<evidence type="ECO:0000313" key="2">
    <source>
        <dbReference type="EMBL" id="MEX6689516.1"/>
    </source>
</evidence>
<keyword evidence="3" id="KW-1185">Reference proteome</keyword>
<protein>
    <submittedName>
        <fullName evidence="2">Carboxymuconolactone decarboxylase family protein</fullName>
    </submittedName>
</protein>
<dbReference type="Pfam" id="PF02627">
    <property type="entry name" value="CMD"/>
    <property type="match status" value="1"/>
</dbReference>
<dbReference type="InterPro" id="IPR003779">
    <property type="entry name" value="CMD-like"/>
</dbReference>
<gene>
    <name evidence="2" type="ORF">QTN47_18555</name>
</gene>
<dbReference type="Proteomes" id="UP001560573">
    <property type="component" value="Unassembled WGS sequence"/>
</dbReference>
<dbReference type="PANTHER" id="PTHR35446:SF3">
    <property type="entry name" value="CMD DOMAIN-CONTAINING PROTEIN"/>
    <property type="match status" value="1"/>
</dbReference>
<dbReference type="SUPFAM" id="SSF69118">
    <property type="entry name" value="AhpD-like"/>
    <property type="match status" value="1"/>
</dbReference>
<proteinExistence type="predicted"/>
<dbReference type="RefSeq" id="WP_369330923.1">
    <property type="nucleotide sequence ID" value="NZ_JAULBC010000006.1"/>
</dbReference>
<dbReference type="PANTHER" id="PTHR35446">
    <property type="entry name" value="SI:CH211-175M2.5"/>
    <property type="match status" value="1"/>
</dbReference>
<dbReference type="EMBL" id="JAULBC010000006">
    <property type="protein sequence ID" value="MEX6689516.1"/>
    <property type="molecule type" value="Genomic_DNA"/>
</dbReference>
<dbReference type="InterPro" id="IPR029032">
    <property type="entry name" value="AhpD-like"/>
</dbReference>
<accession>A0ABV3ZHZ7</accession>
<dbReference type="Gene3D" id="1.20.1290.10">
    <property type="entry name" value="AhpD-like"/>
    <property type="match status" value="1"/>
</dbReference>
<evidence type="ECO:0000313" key="3">
    <source>
        <dbReference type="Proteomes" id="UP001560573"/>
    </source>
</evidence>
<reference evidence="2 3" key="1">
    <citation type="submission" date="2023-07" db="EMBL/GenBank/DDBJ databases">
        <authorList>
            <person name="Lian W.-H."/>
        </authorList>
    </citation>
    <scope>NUCLEOTIDE SEQUENCE [LARGE SCALE GENOMIC DNA]</scope>
    <source>
        <strain evidence="2 3">SYSU DXS3180</strain>
    </source>
</reference>
<feature type="domain" description="Carboxymuconolactone decarboxylase-like" evidence="1">
    <location>
        <begin position="44"/>
        <end position="109"/>
    </location>
</feature>
<name>A0ABV3ZHZ7_9BACT</name>
<organism evidence="2 3">
    <name type="scientific">Danxiaibacter flavus</name>
    <dbReference type="NCBI Taxonomy" id="3049108"/>
    <lineage>
        <taxon>Bacteria</taxon>
        <taxon>Pseudomonadati</taxon>
        <taxon>Bacteroidota</taxon>
        <taxon>Chitinophagia</taxon>
        <taxon>Chitinophagales</taxon>
        <taxon>Chitinophagaceae</taxon>
        <taxon>Danxiaibacter</taxon>
    </lineage>
</organism>
<comment type="caution">
    <text evidence="2">The sequence shown here is derived from an EMBL/GenBank/DDBJ whole genome shotgun (WGS) entry which is preliminary data.</text>
</comment>
<dbReference type="InterPro" id="IPR004675">
    <property type="entry name" value="AhpD_core"/>
</dbReference>
<evidence type="ECO:0000259" key="1">
    <source>
        <dbReference type="Pfam" id="PF02627"/>
    </source>
</evidence>
<sequence>MFKVPGYDEVSPAAQEVFSQLTKTSGKVPNLYATIGYSGNALSSYMAYVHAQVKNSFHGKEREAIYLIVSQFNGCEYCLASHTQSAMKFGWKEEETLQLRAGTFPDAKWKIIYNVIQSVIENRGAVQQALQDLFFQSGYNETALIDLMVLINVMSFTNYVFRLTAIPIDFPAAKSL</sequence>
<dbReference type="NCBIfam" id="TIGR00778">
    <property type="entry name" value="ahpD_dom"/>
    <property type="match status" value="1"/>
</dbReference>